<feature type="compositionally biased region" description="Low complexity" evidence="11">
    <location>
        <begin position="511"/>
        <end position="522"/>
    </location>
</feature>
<evidence type="ECO:0000256" key="8">
    <source>
        <dbReference type="ARBA" id="ARBA00023242"/>
    </source>
</evidence>
<comment type="similarity">
    <text evidence="2 10">Belongs to the Mediator complex subunit 13 family.</text>
</comment>
<feature type="compositionally biased region" description="Polar residues" evidence="11">
    <location>
        <begin position="163"/>
        <end position="192"/>
    </location>
</feature>
<feature type="compositionally biased region" description="Acidic residues" evidence="11">
    <location>
        <begin position="668"/>
        <end position="680"/>
    </location>
</feature>
<evidence type="ECO:0000256" key="4">
    <source>
        <dbReference type="ARBA" id="ARBA00022491"/>
    </source>
</evidence>
<evidence type="ECO:0000259" key="13">
    <source>
        <dbReference type="Pfam" id="PF11597"/>
    </source>
</evidence>
<comment type="subunit">
    <text evidence="10">Component of the SRB8-11 complex, which itself associates with the Mediator complex.</text>
</comment>
<sequence>MYCELQVSLTQARLLIHPILRSTQYFPLATSLPLPTGTPIVLLPHGIPAFYLNTYSGAVGNLTSQFDEALTGLGAGNWKKTTLDEPTDCPCYLIAWVSVQNKQGEEKGLPVIWPVALSVLPGGLCPLARHKLPCLPDLPPQLLASPPAMPVQAPPINLPFSALNLSPASTPTTSDIAPSPRTTNREQLSATSRRPRHYPSNRPSAFDSLRAFRSLSIGGKNTRVVAYNVSVYVDSVAKERERERERLKREREGSSSRISASPQKLESSQSPAVHFGQEQGPAPAQYKQASPYSASDQVAANREEQPAAFPSWDTMAHDSIGHMGGSLPPVDVAPPQTLSTGTVSADVADMLSETGGLPGGEVPMTVDGDAFNEFDATWAQSGTDIMDMDMSLDQYNFAMDMSGANNNESANLNVDDGFGLFTDDDFDFFDRPQPSSGHPSRQPLPLPVASNPSASTAVSLNGPQTSGPGPPTLFGGDHPVPWTAHIGLEGLTPHSLPASTPGLPLAPDLVPSTPQQTPSTQSGPATPAVLLDHHIHARRNSTSSQGSIGFDPIPFSPAHKATDGKYSVGKFALPTPPPDDVERVWPLPRGVQDPPAIPVGWRFSYGSATDPRIAIVRRLVGAKRKRQGEDENGRNERMVPSWMHEREEWASSPPSQDSLEGDSKTDSDQDADEDAEDEEPNSSTPSRSFTPPLSNLPLGPSLVATSFHHSFLLPLSSPLRPPGAAAIHGTPDAGLGPISVPTPVSPAATLGTASERAKTLESAAQFLVNELVENPVWADAWRANLGAQLSSSPEPDIWPDDIRLVTTLLKAIPGLRSDLELREAYHLDADPGFREIDPPMLVVGKTDALLQVLPSALRFWEKLGLRPRGGSKDVKAFLFFEASDDAREAELDNWLEVLGKTYAAKQFGTHAPGRAAGCTRDGLVPVQFDTFRKTLVSFVQGLPDLGTPVVFYIVVPTHMITLTSAPLRHIFSAMKRARKAHPDTSLLFHLIPEPLTSSNMEDPAMRHFGFETIAEAVYDRILVLVRRMISRVLTADEPRMQVLLQEPAFALARPSLRKPTFRLEARASTLDVVDRFAILHVGYRISPCGRWLLVACVDQRGEMHELKAWVLQADGAEDFVVGNVWALAANIAARADVEWRLVITKHGAMSEQELDAWRKQLSSAEQTLPSTQPLEVLLLVADHTRSWTFLLPEHVESPKPPKSPYRVHKQSPGTVLHEISSTTFLLQRDSPYPVILDAPEPLSPLHPFIPDTEGESVSPAFIVQPLASATLIRVPAGTDLAPASMLHLHLLYEHKIHSPHMSLPAEHETLKDIAQSYYDLSILARHRWKLRANPVLPYHLAALDVTCTALACDESLTD</sequence>
<evidence type="ECO:0000259" key="12">
    <source>
        <dbReference type="Pfam" id="PF06333"/>
    </source>
</evidence>
<feature type="region of interest" description="Disordered" evidence="11">
    <location>
        <begin position="425"/>
        <end position="524"/>
    </location>
</feature>
<reference evidence="14 15" key="1">
    <citation type="submission" date="2021-08" db="EMBL/GenBank/DDBJ databases">
        <title>Draft Genome Sequence of Phanerochaete sordida strain YK-624.</title>
        <authorList>
            <person name="Mori T."/>
            <person name="Dohra H."/>
            <person name="Suzuki T."/>
            <person name="Kawagishi H."/>
            <person name="Hirai H."/>
        </authorList>
    </citation>
    <scope>NUCLEOTIDE SEQUENCE [LARGE SCALE GENOMIC DNA]</scope>
    <source>
        <strain evidence="14 15">YK-624</strain>
    </source>
</reference>
<dbReference type="Proteomes" id="UP000703269">
    <property type="component" value="Unassembled WGS sequence"/>
</dbReference>
<dbReference type="GO" id="GO:0003713">
    <property type="term" value="F:transcription coactivator activity"/>
    <property type="evidence" value="ECO:0007669"/>
    <property type="project" value="TreeGrafter"/>
</dbReference>
<dbReference type="InterPro" id="IPR051139">
    <property type="entry name" value="Mediator_complx_sub13"/>
</dbReference>
<evidence type="ECO:0000256" key="6">
    <source>
        <dbReference type="ARBA" id="ARBA00023159"/>
    </source>
</evidence>
<proteinExistence type="inferred from homology"/>
<keyword evidence="8 10" id="KW-0539">Nucleus</keyword>
<keyword evidence="4 10" id="KW-0678">Repressor</keyword>
<dbReference type="PANTHER" id="PTHR48249">
    <property type="entry name" value="MEDIATOR OF RNA POLYMERASE II TRANSCRIPTION SUBUNIT 13"/>
    <property type="match status" value="1"/>
</dbReference>
<comment type="subcellular location">
    <subcellularLocation>
        <location evidence="1 10">Nucleus</location>
    </subcellularLocation>
</comment>
<dbReference type="GO" id="GO:0016592">
    <property type="term" value="C:mediator complex"/>
    <property type="evidence" value="ECO:0007669"/>
    <property type="project" value="InterPro"/>
</dbReference>
<dbReference type="InterPro" id="IPR021643">
    <property type="entry name" value="Mediator_Med13_N"/>
</dbReference>
<evidence type="ECO:0000256" key="5">
    <source>
        <dbReference type="ARBA" id="ARBA00023015"/>
    </source>
</evidence>
<feature type="compositionally biased region" description="Basic and acidic residues" evidence="11">
    <location>
        <begin position="237"/>
        <end position="254"/>
    </location>
</feature>
<feature type="compositionally biased region" description="Basic and acidic residues" evidence="11">
    <location>
        <begin position="627"/>
        <end position="649"/>
    </location>
</feature>
<dbReference type="GO" id="GO:0045944">
    <property type="term" value="P:positive regulation of transcription by RNA polymerase II"/>
    <property type="evidence" value="ECO:0007669"/>
    <property type="project" value="TreeGrafter"/>
</dbReference>
<feature type="domain" description="Mediator complex subunit Med13 C-terminal" evidence="12">
    <location>
        <begin position="1046"/>
        <end position="1226"/>
    </location>
</feature>
<name>A0A9P3FXA7_9APHY</name>
<dbReference type="Pfam" id="PF06333">
    <property type="entry name" value="Med13_C"/>
    <property type="match status" value="1"/>
</dbReference>
<comment type="caution">
    <text evidence="14">The sequence shown here is derived from an EMBL/GenBank/DDBJ whole genome shotgun (WGS) entry which is preliminary data.</text>
</comment>
<dbReference type="OrthoDB" id="103819at2759"/>
<evidence type="ECO:0000256" key="3">
    <source>
        <dbReference type="ARBA" id="ARBA00019618"/>
    </source>
</evidence>
<gene>
    <name evidence="14" type="ORF">PsYK624_009080</name>
</gene>
<evidence type="ECO:0000256" key="10">
    <source>
        <dbReference type="RuleBase" id="RU364134"/>
    </source>
</evidence>
<keyword evidence="15" id="KW-1185">Reference proteome</keyword>
<keyword evidence="5 10" id="KW-0805">Transcription regulation</keyword>
<evidence type="ECO:0000256" key="9">
    <source>
        <dbReference type="ARBA" id="ARBA00032008"/>
    </source>
</evidence>
<evidence type="ECO:0000256" key="1">
    <source>
        <dbReference type="ARBA" id="ARBA00004123"/>
    </source>
</evidence>
<evidence type="ECO:0000313" key="15">
    <source>
        <dbReference type="Proteomes" id="UP000703269"/>
    </source>
</evidence>
<accession>A0A9P3FXA7</accession>
<comment type="function">
    <text evidence="10">Component of the SRB8-11 complex. The SRB8-11 complex is a regulatory module of the Mediator complex which is itself involved in regulation of basal and activated RNA polymerase II-dependent transcription. The SRB8-11 complex may be involved in the transcriptional repression of a subset of genes regulated by Mediator. It may inhibit the association of the Mediator complex with RNA polymerase II to form the holoenzyme complex.</text>
</comment>
<keyword evidence="6 10" id="KW-0010">Activator</keyword>
<evidence type="ECO:0000313" key="14">
    <source>
        <dbReference type="EMBL" id="GJE84832.1"/>
    </source>
</evidence>
<dbReference type="EMBL" id="BPQB01000001">
    <property type="protein sequence ID" value="GJE84832.1"/>
    <property type="molecule type" value="Genomic_DNA"/>
</dbReference>
<feature type="compositionally biased region" description="Polar residues" evidence="11">
    <location>
        <begin position="450"/>
        <end position="467"/>
    </location>
</feature>
<feature type="compositionally biased region" description="Polar residues" evidence="11">
    <location>
        <begin position="287"/>
        <end position="298"/>
    </location>
</feature>
<dbReference type="PANTHER" id="PTHR48249:SF3">
    <property type="entry name" value="MEDIATOR OF RNA POLYMERASE II TRANSCRIPTION SUBUNIT 13"/>
    <property type="match status" value="1"/>
</dbReference>
<feature type="region of interest" description="Disordered" evidence="11">
    <location>
        <begin position="162"/>
        <end position="205"/>
    </location>
</feature>
<keyword evidence="7 10" id="KW-0804">Transcription</keyword>
<organism evidence="14 15">
    <name type="scientific">Phanerochaete sordida</name>
    <dbReference type="NCBI Taxonomy" id="48140"/>
    <lineage>
        <taxon>Eukaryota</taxon>
        <taxon>Fungi</taxon>
        <taxon>Dikarya</taxon>
        <taxon>Basidiomycota</taxon>
        <taxon>Agaricomycotina</taxon>
        <taxon>Agaricomycetes</taxon>
        <taxon>Polyporales</taxon>
        <taxon>Phanerochaetaceae</taxon>
        <taxon>Phanerochaete</taxon>
    </lineage>
</organism>
<feature type="region of interest" description="Disordered" evidence="11">
    <location>
        <begin position="237"/>
        <end position="304"/>
    </location>
</feature>
<evidence type="ECO:0000256" key="7">
    <source>
        <dbReference type="ARBA" id="ARBA00023163"/>
    </source>
</evidence>
<dbReference type="InterPro" id="IPR009401">
    <property type="entry name" value="Med13_C"/>
</dbReference>
<evidence type="ECO:0000256" key="2">
    <source>
        <dbReference type="ARBA" id="ARBA00009354"/>
    </source>
</evidence>
<feature type="domain" description="Mediator complex subunit Med13 N-terminal" evidence="13">
    <location>
        <begin position="1"/>
        <end position="120"/>
    </location>
</feature>
<evidence type="ECO:0000256" key="11">
    <source>
        <dbReference type="SAM" id="MobiDB-lite"/>
    </source>
</evidence>
<dbReference type="Pfam" id="PF11597">
    <property type="entry name" value="Med13_N"/>
    <property type="match status" value="1"/>
</dbReference>
<protein>
    <recommendedName>
        <fullName evidence="3 10">Mediator of RNA polymerase II transcription subunit 13</fullName>
    </recommendedName>
    <alternativeName>
        <fullName evidence="9 10">Mediator complex subunit 13</fullName>
    </alternativeName>
</protein>
<feature type="region of interest" description="Disordered" evidence="11">
    <location>
        <begin position="622"/>
        <end position="694"/>
    </location>
</feature>
<feature type="compositionally biased region" description="Polar residues" evidence="11">
    <location>
        <begin position="255"/>
        <end position="271"/>
    </location>
</feature>